<dbReference type="AlphaFoldDB" id="A0A2M7FYW9"/>
<proteinExistence type="inferred from homology"/>
<keyword evidence="8" id="KW-0969">Cilium</keyword>
<dbReference type="InterPro" id="IPR005837">
    <property type="entry name" value="FliP"/>
</dbReference>
<reference evidence="8 9" key="1">
    <citation type="submission" date="2017-09" db="EMBL/GenBank/DDBJ databases">
        <title>Depth-based differentiation of microbial function through sediment-hosted aquifers and enrichment of novel symbionts in the deep terrestrial subsurface.</title>
        <authorList>
            <person name="Probst A.J."/>
            <person name="Ladd B."/>
            <person name="Jarett J.K."/>
            <person name="Geller-Mcgrath D.E."/>
            <person name="Sieber C.M."/>
            <person name="Emerson J.B."/>
            <person name="Anantharaman K."/>
            <person name="Thomas B.C."/>
            <person name="Malmstrom R."/>
            <person name="Stieglmeier M."/>
            <person name="Klingl A."/>
            <person name="Woyke T."/>
            <person name="Ryan C.M."/>
            <person name="Banfield J.F."/>
        </authorList>
    </citation>
    <scope>NUCLEOTIDE SEQUENCE [LARGE SCALE GENOMIC DNA]</scope>
    <source>
        <strain evidence="8">CG17_big_fil_post_rev_8_21_14_2_50_48_46</strain>
    </source>
</reference>
<keyword evidence="2 6" id="KW-1003">Cell membrane</keyword>
<dbReference type="PROSITE" id="PS01060">
    <property type="entry name" value="FLIP_1"/>
    <property type="match status" value="1"/>
</dbReference>
<evidence type="ECO:0000313" key="8">
    <source>
        <dbReference type="EMBL" id="PIW14561.1"/>
    </source>
</evidence>
<dbReference type="GO" id="GO:0009425">
    <property type="term" value="C:bacterial-type flagellum basal body"/>
    <property type="evidence" value="ECO:0007669"/>
    <property type="project" value="UniProtKB-SubCell"/>
</dbReference>
<keyword evidence="6" id="KW-0653">Protein transport</keyword>
<dbReference type="PRINTS" id="PR01302">
    <property type="entry name" value="TYPE3IMPPROT"/>
</dbReference>
<feature type="transmembrane region" description="Helical" evidence="6">
    <location>
        <begin position="211"/>
        <end position="233"/>
    </location>
</feature>
<organism evidence="8 9">
    <name type="scientific">bacterium (Candidatus Blackallbacteria) CG17_big_fil_post_rev_8_21_14_2_50_48_46</name>
    <dbReference type="NCBI Taxonomy" id="2014261"/>
    <lineage>
        <taxon>Bacteria</taxon>
        <taxon>Candidatus Blackallbacteria</taxon>
    </lineage>
</organism>
<accession>A0A2M7FYW9</accession>
<comment type="subcellular location">
    <subcellularLocation>
        <location evidence="6">Cell membrane</location>
        <topology evidence="6">Multi-pass membrane protein</topology>
    </subcellularLocation>
    <subcellularLocation>
        <location evidence="6">Bacterial flagellum basal body</location>
    </subcellularLocation>
</comment>
<feature type="transmembrane region" description="Helical" evidence="6">
    <location>
        <begin position="112"/>
        <end position="131"/>
    </location>
</feature>
<dbReference type="GO" id="GO:0009306">
    <property type="term" value="P:protein secretion"/>
    <property type="evidence" value="ECO:0007669"/>
    <property type="project" value="UniProtKB-UniRule"/>
</dbReference>
<evidence type="ECO:0000256" key="4">
    <source>
        <dbReference type="ARBA" id="ARBA00022989"/>
    </source>
</evidence>
<protein>
    <recommendedName>
        <fullName evidence="6">Flagellar biosynthetic protein FliP</fullName>
    </recommendedName>
</protein>
<keyword evidence="6" id="KW-0813">Transport</keyword>
<name>A0A2M7FYW9_9BACT</name>
<evidence type="ECO:0000256" key="6">
    <source>
        <dbReference type="RuleBase" id="RU362069"/>
    </source>
</evidence>
<dbReference type="EMBL" id="PFFQ01000059">
    <property type="protein sequence ID" value="PIW14561.1"/>
    <property type="molecule type" value="Genomic_DNA"/>
</dbReference>
<dbReference type="NCBIfam" id="TIGR01103">
    <property type="entry name" value="fliP"/>
    <property type="match status" value="1"/>
</dbReference>
<evidence type="ECO:0000256" key="7">
    <source>
        <dbReference type="SAM" id="SignalP"/>
    </source>
</evidence>
<evidence type="ECO:0000256" key="2">
    <source>
        <dbReference type="ARBA" id="ARBA00022475"/>
    </source>
</evidence>
<dbReference type="PRINTS" id="PR00951">
    <property type="entry name" value="FLGBIOSNFLIP"/>
</dbReference>
<gene>
    <name evidence="6 8" type="primary">fliP</name>
    <name evidence="8" type="ORF">COW36_21215</name>
</gene>
<feature type="signal peptide" evidence="7">
    <location>
        <begin position="1"/>
        <end position="31"/>
    </location>
</feature>
<keyword evidence="8" id="KW-0966">Cell projection</keyword>
<sequence length="271" mass="30045">MKKTQLIKYLASASFAVLALILLFYTLPALAQSGPLPTSPVAPANPTNLLDTVDMRKPMSLEELGTPLQLIVFMALLTVLPFMFIMTTSFVRTLIVLSFLRTAMGTQTNPPNQVVVGIALFLTLYTMAPVWDKINNDAIVPYLDNKITQSIAVERGLTPIKTFMLKHTSKQELGFFIRLVNQPKPQRPSDVPLHVVIPAFMVSELTTGFKMGFVLFLPFLVIDLVVANTLLALGMMMLSPVTISLPFKILVFTLADGWFLILQAIVMSFRI</sequence>
<evidence type="ECO:0000313" key="9">
    <source>
        <dbReference type="Proteomes" id="UP000231019"/>
    </source>
</evidence>
<keyword evidence="6" id="KW-1005">Bacterial flagellum biogenesis</keyword>
<dbReference type="InterPro" id="IPR005838">
    <property type="entry name" value="T3SS_IM_P"/>
</dbReference>
<evidence type="ECO:0000256" key="3">
    <source>
        <dbReference type="ARBA" id="ARBA00022692"/>
    </source>
</evidence>
<evidence type="ECO:0000256" key="5">
    <source>
        <dbReference type="ARBA" id="ARBA00023136"/>
    </source>
</evidence>
<comment type="function">
    <text evidence="6">Plays a role in the flagellum-specific transport system.</text>
</comment>
<keyword evidence="3 6" id="KW-0812">Transmembrane</keyword>
<dbReference type="Pfam" id="PF00813">
    <property type="entry name" value="FliP"/>
    <property type="match status" value="1"/>
</dbReference>
<keyword evidence="7" id="KW-0732">Signal</keyword>
<feature type="chain" id="PRO_5014740492" description="Flagellar biosynthetic protein FliP" evidence="7">
    <location>
        <begin position="32"/>
        <end position="271"/>
    </location>
</feature>
<dbReference type="PANTHER" id="PTHR30587">
    <property type="entry name" value="FLAGELLAR BIOSYNTHETIC PROTEIN FLIP"/>
    <property type="match status" value="1"/>
</dbReference>
<keyword evidence="5 6" id="KW-0472">Membrane</keyword>
<dbReference type="GO" id="GO:0005886">
    <property type="term" value="C:plasma membrane"/>
    <property type="evidence" value="ECO:0007669"/>
    <property type="project" value="UniProtKB-SubCell"/>
</dbReference>
<keyword evidence="4 6" id="KW-1133">Transmembrane helix</keyword>
<dbReference type="Proteomes" id="UP000231019">
    <property type="component" value="Unassembled WGS sequence"/>
</dbReference>
<feature type="transmembrane region" description="Helical" evidence="6">
    <location>
        <begin position="70"/>
        <end position="100"/>
    </location>
</feature>
<keyword evidence="8" id="KW-0282">Flagellum</keyword>
<dbReference type="PANTHER" id="PTHR30587:SF2">
    <property type="entry name" value="SURFACE PRESENTATION OF ANTIGENS PROTEIN SPAP"/>
    <property type="match status" value="1"/>
</dbReference>
<comment type="caution">
    <text evidence="8">The sequence shown here is derived from an EMBL/GenBank/DDBJ whole genome shotgun (WGS) entry which is preliminary data.</text>
</comment>
<keyword evidence="6" id="KW-1006">Bacterial flagellum protein export</keyword>
<dbReference type="GO" id="GO:0044781">
    <property type="term" value="P:bacterial-type flagellum organization"/>
    <property type="evidence" value="ECO:0007669"/>
    <property type="project" value="UniProtKB-UniRule"/>
</dbReference>
<evidence type="ECO:0000256" key="1">
    <source>
        <dbReference type="ARBA" id="ARBA00006257"/>
    </source>
</evidence>
<comment type="similarity">
    <text evidence="1 6">Belongs to the FliP/MopC/SpaP family.</text>
</comment>
<dbReference type="NCBIfam" id="NF009438">
    <property type="entry name" value="PRK12797.1"/>
    <property type="match status" value="1"/>
</dbReference>
<feature type="transmembrane region" description="Helical" evidence="6">
    <location>
        <begin position="245"/>
        <end position="266"/>
    </location>
</feature>